<evidence type="ECO:0000256" key="1">
    <source>
        <dbReference type="ARBA" id="ARBA00009283"/>
    </source>
</evidence>
<comment type="caution">
    <text evidence="3">The sequence shown here is derived from an EMBL/GenBank/DDBJ whole genome shotgun (WGS) entry which is preliminary data.</text>
</comment>
<evidence type="ECO:0000256" key="2">
    <source>
        <dbReference type="ARBA" id="ARBA00022801"/>
    </source>
</evidence>
<name>A0ABR1B4J7_POLSC</name>
<dbReference type="Proteomes" id="UP001359485">
    <property type="component" value="Unassembled WGS sequence"/>
</dbReference>
<dbReference type="InterPro" id="IPR000407">
    <property type="entry name" value="GDA1_CD39_NTPase"/>
</dbReference>
<protein>
    <submittedName>
        <fullName evidence="3">Uncharacterized protein</fullName>
    </submittedName>
</protein>
<dbReference type="PANTHER" id="PTHR11782:SF127">
    <property type="entry name" value="NTPASE, ISOFORM F"/>
    <property type="match status" value="1"/>
</dbReference>
<evidence type="ECO:0000313" key="4">
    <source>
        <dbReference type="Proteomes" id="UP001359485"/>
    </source>
</evidence>
<gene>
    <name evidence="3" type="ORF">RUM44_000128</name>
</gene>
<dbReference type="EMBL" id="JAWJWF010000003">
    <property type="protein sequence ID" value="KAK6634881.1"/>
    <property type="molecule type" value="Genomic_DNA"/>
</dbReference>
<keyword evidence="4" id="KW-1185">Reference proteome</keyword>
<accession>A0ABR1B4J7</accession>
<reference evidence="3 4" key="1">
    <citation type="submission" date="2023-09" db="EMBL/GenBank/DDBJ databases">
        <title>Genomes of two closely related lineages of the louse Polyplax serrata with different host specificities.</title>
        <authorList>
            <person name="Martinu J."/>
            <person name="Tarabai H."/>
            <person name="Stefka J."/>
            <person name="Hypsa V."/>
        </authorList>
    </citation>
    <scope>NUCLEOTIDE SEQUENCE [LARGE SCALE GENOMIC DNA]</scope>
    <source>
        <strain evidence="3">98ZLc_SE</strain>
    </source>
</reference>
<evidence type="ECO:0000313" key="3">
    <source>
        <dbReference type="EMBL" id="KAK6634881.1"/>
    </source>
</evidence>
<proteinExistence type="inferred from homology"/>
<dbReference type="Gene3D" id="3.30.420.150">
    <property type="entry name" value="Exopolyphosphatase. Domain 2"/>
    <property type="match status" value="2"/>
</dbReference>
<comment type="similarity">
    <text evidence="1">Belongs to the GDA1/CD39 NTPase family.</text>
</comment>
<organism evidence="3 4">
    <name type="scientific">Polyplax serrata</name>
    <name type="common">Common mouse louse</name>
    <dbReference type="NCBI Taxonomy" id="468196"/>
    <lineage>
        <taxon>Eukaryota</taxon>
        <taxon>Metazoa</taxon>
        <taxon>Ecdysozoa</taxon>
        <taxon>Arthropoda</taxon>
        <taxon>Hexapoda</taxon>
        <taxon>Insecta</taxon>
        <taxon>Pterygota</taxon>
        <taxon>Neoptera</taxon>
        <taxon>Paraneoptera</taxon>
        <taxon>Psocodea</taxon>
        <taxon>Troctomorpha</taxon>
        <taxon>Phthiraptera</taxon>
        <taxon>Anoplura</taxon>
        <taxon>Polyplacidae</taxon>
        <taxon>Polyplax</taxon>
    </lineage>
</organism>
<dbReference type="PANTHER" id="PTHR11782">
    <property type="entry name" value="ADENOSINE/GUANOSINE DIPHOSPHATASE"/>
    <property type="match status" value="1"/>
</dbReference>
<sequence>MLRRRTDIGIYLSPTAILVCQTTSSWFNKKKKDVTFPLVFVYFKEDITKGYSYAATYQEDGTLLTLEDSCQEMKLPTLFDDLATAVKNVLPKEISHFPRTLMFMDQKYSVLEPQIVSWLNFLARRSFTSTGEVTKENTVAAALLTKQASCFLFVPKDPKEIPKENVILRNLPFTIYMSRDALGLIHIRKKILKPLEGTWGNILETSCVSPNAQFEWTYKSTKYTVRGAAPVSQCKGAVSKVVYTDCSNAVEAVVYKFLKAPCLEGKEFFALLDYEKIAKAANLITSENGGSVKLSDVKKKAVEVCARDTDHPQFLCMDLVYMHTLFKWKYNIQDETIVHEVKGMLQGLMDNIGKVLPEEEWCNTRVLSYTEEVFTTVPKSHLSDLANYMTTFFYCKGFCVEGTRPLAQTNIRSQLVMGWLALNYALGRGEVEAKNSVAAALLVEKARALVFVPPKLTGKECGCPFMDIGLPFKIYAYSDSIGKNKIRRSIVLSSTDVKECEETKASCLRPLSLKVYSNRTEFLSKEPTIDYKKCKNAIETLVRNYNKPMSFQGRKFYALNSYYEFAIRANLIGENGGNVPLAQIEKKAKQICENNNDDDFLCMDLIYMYVLFKQNYGLKDRCEVHFYKEVNGFELNWRIAKAFSLYKEYNLS</sequence>
<keyword evidence="2" id="KW-0378">Hydrolase</keyword>